<dbReference type="EMBL" id="CACRXK020000935">
    <property type="protein sequence ID" value="CAB3985898.1"/>
    <property type="molecule type" value="Genomic_DNA"/>
</dbReference>
<protein>
    <submittedName>
        <fullName evidence="2">Uncharacterized protein</fullName>
    </submittedName>
</protein>
<accession>A0A6S7G1W7</accession>
<dbReference type="Proteomes" id="UP001152795">
    <property type="component" value="Unassembled WGS sequence"/>
</dbReference>
<reference evidence="2" key="1">
    <citation type="submission" date="2020-04" db="EMBL/GenBank/DDBJ databases">
        <authorList>
            <person name="Alioto T."/>
            <person name="Alioto T."/>
            <person name="Gomez Garrido J."/>
        </authorList>
    </citation>
    <scope>NUCLEOTIDE SEQUENCE</scope>
    <source>
        <strain evidence="2">A484AB</strain>
    </source>
</reference>
<sequence length="121" mass="14009">MRYNLLLDCWQVPTLRRPNIEMLARYLDRMCSDEFSSSIGTQYSYILNMKTGKKQEYINMRTYDDHLYINFDGNTVSEGSKSGSLMKQDTSGSEDNSEESAGEKDSNLIDQHENIEFIILN</sequence>
<evidence type="ECO:0000256" key="1">
    <source>
        <dbReference type="SAM" id="MobiDB-lite"/>
    </source>
</evidence>
<evidence type="ECO:0000313" key="3">
    <source>
        <dbReference type="Proteomes" id="UP001152795"/>
    </source>
</evidence>
<feature type="region of interest" description="Disordered" evidence="1">
    <location>
        <begin position="76"/>
        <end position="107"/>
    </location>
</feature>
<proteinExistence type="predicted"/>
<gene>
    <name evidence="2" type="ORF">PACLA_8A001445</name>
</gene>
<evidence type="ECO:0000313" key="2">
    <source>
        <dbReference type="EMBL" id="CAB3985898.1"/>
    </source>
</evidence>
<organism evidence="2 3">
    <name type="scientific">Paramuricea clavata</name>
    <name type="common">Red gorgonian</name>
    <name type="synonym">Violescent sea-whip</name>
    <dbReference type="NCBI Taxonomy" id="317549"/>
    <lineage>
        <taxon>Eukaryota</taxon>
        <taxon>Metazoa</taxon>
        <taxon>Cnidaria</taxon>
        <taxon>Anthozoa</taxon>
        <taxon>Octocorallia</taxon>
        <taxon>Malacalcyonacea</taxon>
        <taxon>Plexauridae</taxon>
        <taxon>Paramuricea</taxon>
    </lineage>
</organism>
<feature type="compositionally biased region" description="Polar residues" evidence="1">
    <location>
        <begin position="76"/>
        <end position="94"/>
    </location>
</feature>
<name>A0A6S7G1W7_PARCT</name>
<comment type="caution">
    <text evidence="2">The sequence shown here is derived from an EMBL/GenBank/DDBJ whole genome shotgun (WGS) entry which is preliminary data.</text>
</comment>
<keyword evidence="3" id="KW-1185">Reference proteome</keyword>
<dbReference type="AlphaFoldDB" id="A0A6S7G1W7"/>